<comment type="caution">
    <text evidence="1">The sequence shown here is derived from an EMBL/GenBank/DDBJ whole genome shotgun (WGS) entry which is preliminary data.</text>
</comment>
<dbReference type="EMBL" id="QKWP01000439">
    <property type="protein sequence ID" value="RIB20040.1"/>
    <property type="molecule type" value="Genomic_DNA"/>
</dbReference>
<evidence type="ECO:0000313" key="2">
    <source>
        <dbReference type="Proteomes" id="UP000266673"/>
    </source>
</evidence>
<evidence type="ECO:0000313" key="1">
    <source>
        <dbReference type="EMBL" id="RIB20040.1"/>
    </source>
</evidence>
<name>A0A397VC48_9GLOM</name>
<accession>A0A397VC48</accession>
<protein>
    <submittedName>
        <fullName evidence="1">Uncharacterized protein</fullName>
    </submittedName>
</protein>
<reference evidence="1 2" key="1">
    <citation type="submission" date="2018-06" db="EMBL/GenBank/DDBJ databases">
        <title>Comparative genomics reveals the genomic features of Rhizophagus irregularis, R. cerebriforme, R. diaphanum and Gigaspora rosea, and their symbiotic lifestyle signature.</title>
        <authorList>
            <person name="Morin E."/>
            <person name="San Clemente H."/>
            <person name="Chen E.C.H."/>
            <person name="De La Providencia I."/>
            <person name="Hainaut M."/>
            <person name="Kuo A."/>
            <person name="Kohler A."/>
            <person name="Murat C."/>
            <person name="Tang N."/>
            <person name="Roy S."/>
            <person name="Loubradou J."/>
            <person name="Henrissat B."/>
            <person name="Grigoriev I.V."/>
            <person name="Corradi N."/>
            <person name="Roux C."/>
            <person name="Martin F.M."/>
        </authorList>
    </citation>
    <scope>NUCLEOTIDE SEQUENCE [LARGE SCALE GENOMIC DNA]</scope>
    <source>
        <strain evidence="1 2">DAOM 194757</strain>
    </source>
</reference>
<dbReference type="AlphaFoldDB" id="A0A397VC48"/>
<gene>
    <name evidence="1" type="ORF">C2G38_2180280</name>
</gene>
<organism evidence="1 2">
    <name type="scientific">Gigaspora rosea</name>
    <dbReference type="NCBI Taxonomy" id="44941"/>
    <lineage>
        <taxon>Eukaryota</taxon>
        <taxon>Fungi</taxon>
        <taxon>Fungi incertae sedis</taxon>
        <taxon>Mucoromycota</taxon>
        <taxon>Glomeromycotina</taxon>
        <taxon>Glomeromycetes</taxon>
        <taxon>Diversisporales</taxon>
        <taxon>Gigasporaceae</taxon>
        <taxon>Gigaspora</taxon>
    </lineage>
</organism>
<keyword evidence="2" id="KW-1185">Reference proteome</keyword>
<proteinExistence type="predicted"/>
<dbReference type="Proteomes" id="UP000266673">
    <property type="component" value="Unassembled WGS sequence"/>
</dbReference>
<sequence>MKIWNTKIDTSFSQLINQEQIFDINHINVALKENIESASFLAPPNIVILEAKEAPSKNENIYQAVDIDGYLVFTHDDIKVTFLIQFDLKKLLF</sequence>